<dbReference type="AlphaFoldDB" id="A0A9X1XLL1"/>
<reference evidence="2" key="1">
    <citation type="submission" date="2021-11" db="EMBL/GenBank/DDBJ databases">
        <title>Vibrio ZSDE26 sp. nov. and Vibrio ZSDZ34 sp. nov., isolated from coastal seawater in Qingdao.</title>
        <authorList>
            <person name="Zhang P."/>
        </authorList>
    </citation>
    <scope>NUCLEOTIDE SEQUENCE</scope>
    <source>
        <strain evidence="2">ZSDE26</strain>
    </source>
</reference>
<organism evidence="2 3">
    <name type="scientific">Vibrio amylolyticus</name>
    <dbReference type="NCBI Taxonomy" id="2847292"/>
    <lineage>
        <taxon>Bacteria</taxon>
        <taxon>Pseudomonadati</taxon>
        <taxon>Pseudomonadota</taxon>
        <taxon>Gammaproteobacteria</taxon>
        <taxon>Vibrionales</taxon>
        <taxon>Vibrionaceae</taxon>
        <taxon>Vibrio</taxon>
    </lineage>
</organism>
<dbReference type="InterPro" id="IPR045584">
    <property type="entry name" value="Pilin-like"/>
</dbReference>
<dbReference type="Pfam" id="PF07963">
    <property type="entry name" value="N_methyl"/>
    <property type="match status" value="1"/>
</dbReference>
<proteinExistence type="predicted"/>
<keyword evidence="1" id="KW-0472">Membrane</keyword>
<dbReference type="InterPro" id="IPR012902">
    <property type="entry name" value="N_methyl_site"/>
</dbReference>
<dbReference type="Gene3D" id="3.30.700.10">
    <property type="entry name" value="Glycoprotein, Type 4 Pilin"/>
    <property type="match status" value="1"/>
</dbReference>
<dbReference type="NCBIfam" id="TIGR02532">
    <property type="entry name" value="IV_pilin_GFxxxE"/>
    <property type="match status" value="1"/>
</dbReference>
<protein>
    <submittedName>
        <fullName evidence="2">Type II secretion system GspH family protein</fullName>
    </submittedName>
</protein>
<evidence type="ECO:0000313" key="2">
    <source>
        <dbReference type="EMBL" id="MCK6264435.1"/>
    </source>
</evidence>
<dbReference type="RefSeq" id="WP_248009508.1">
    <property type="nucleotide sequence ID" value="NZ_JAJHVV010000008.1"/>
</dbReference>
<dbReference type="SUPFAM" id="SSF54523">
    <property type="entry name" value="Pili subunits"/>
    <property type="match status" value="1"/>
</dbReference>
<evidence type="ECO:0000313" key="3">
    <source>
        <dbReference type="Proteomes" id="UP001139559"/>
    </source>
</evidence>
<accession>A0A9X1XLL1</accession>
<comment type="caution">
    <text evidence="2">The sequence shown here is derived from an EMBL/GenBank/DDBJ whole genome shotgun (WGS) entry which is preliminary data.</text>
</comment>
<evidence type="ECO:0000256" key="1">
    <source>
        <dbReference type="SAM" id="Phobius"/>
    </source>
</evidence>
<keyword evidence="3" id="KW-1185">Reference proteome</keyword>
<sequence>MKRKQGFSLFEMVIVIAVVGLLSAAAIPSYFNVRDGAKEAIILNTGQAVISANASVLGEAILEGKDEGRTQIGEVKVWNGNIVMRANNLERALKTNLQVVNYKLFNQIGNEDTAILHGVYVMHSEDYQSYKSSGTLPSCFVRAVQRKHEEGKLVIDTNTKMC</sequence>
<dbReference type="Proteomes" id="UP001139559">
    <property type="component" value="Unassembled WGS sequence"/>
</dbReference>
<name>A0A9X1XLL1_9VIBR</name>
<keyword evidence="1" id="KW-0812">Transmembrane</keyword>
<keyword evidence="1" id="KW-1133">Transmembrane helix</keyword>
<feature type="transmembrane region" description="Helical" evidence="1">
    <location>
        <begin position="12"/>
        <end position="31"/>
    </location>
</feature>
<gene>
    <name evidence="2" type="ORF">KP803_14230</name>
</gene>
<dbReference type="EMBL" id="JAJHVV010000008">
    <property type="protein sequence ID" value="MCK6264435.1"/>
    <property type="molecule type" value="Genomic_DNA"/>
</dbReference>